<feature type="non-terminal residue" evidence="1">
    <location>
        <position position="1"/>
    </location>
</feature>
<protein>
    <submittedName>
        <fullName evidence="1">Uncharacterized protein</fullName>
    </submittedName>
</protein>
<proteinExistence type="predicted"/>
<name>A0ABP0IBR1_9DINO</name>
<dbReference type="Proteomes" id="UP001642484">
    <property type="component" value="Unassembled WGS sequence"/>
</dbReference>
<dbReference type="Gene3D" id="2.40.70.10">
    <property type="entry name" value="Acid Proteases"/>
    <property type="match status" value="1"/>
</dbReference>
<organism evidence="1 2">
    <name type="scientific">Durusdinium trenchii</name>
    <dbReference type="NCBI Taxonomy" id="1381693"/>
    <lineage>
        <taxon>Eukaryota</taxon>
        <taxon>Sar</taxon>
        <taxon>Alveolata</taxon>
        <taxon>Dinophyceae</taxon>
        <taxon>Suessiales</taxon>
        <taxon>Symbiodiniaceae</taxon>
        <taxon>Durusdinium</taxon>
    </lineage>
</organism>
<evidence type="ECO:0000313" key="1">
    <source>
        <dbReference type="EMBL" id="CAK8999743.1"/>
    </source>
</evidence>
<comment type="caution">
    <text evidence="1">The sequence shown here is derived from an EMBL/GenBank/DDBJ whole genome shotgun (WGS) entry which is preliminary data.</text>
</comment>
<gene>
    <name evidence="1" type="ORF">CCMP2556_LOCUS5782</name>
</gene>
<evidence type="ECO:0000313" key="2">
    <source>
        <dbReference type="Proteomes" id="UP001642484"/>
    </source>
</evidence>
<sequence length="125" mass="13799">WKEDIKVFTGPTAIKPFRFGNGGIKYSESFVLVPQKLGENSVMLGMFTLDAEKVPILIGMRTLDRLGAVIDVSGRWMVLANVAPNLKIPLGKSKAGHLLVDLRTDWLTMGQPLEHLAPQPRAAYK</sequence>
<dbReference type="InterPro" id="IPR021109">
    <property type="entry name" value="Peptidase_aspartic_dom_sf"/>
</dbReference>
<accession>A0ABP0IBR1</accession>
<feature type="non-terminal residue" evidence="1">
    <location>
        <position position="125"/>
    </location>
</feature>
<keyword evidence="2" id="KW-1185">Reference proteome</keyword>
<dbReference type="EMBL" id="CAXAMN010002456">
    <property type="protein sequence ID" value="CAK8999743.1"/>
    <property type="molecule type" value="Genomic_DNA"/>
</dbReference>
<reference evidence="1 2" key="1">
    <citation type="submission" date="2024-02" db="EMBL/GenBank/DDBJ databases">
        <authorList>
            <person name="Chen Y."/>
            <person name="Shah S."/>
            <person name="Dougan E. K."/>
            <person name="Thang M."/>
            <person name="Chan C."/>
        </authorList>
    </citation>
    <scope>NUCLEOTIDE SEQUENCE [LARGE SCALE GENOMIC DNA]</scope>
</reference>